<dbReference type="SUPFAM" id="SSF53756">
    <property type="entry name" value="UDP-Glycosyltransferase/glycogen phosphorylase"/>
    <property type="match status" value="1"/>
</dbReference>
<reference evidence="1 2" key="1">
    <citation type="submission" date="2016-10" db="EMBL/GenBank/DDBJ databases">
        <authorList>
            <person name="de Groot N.N."/>
        </authorList>
    </citation>
    <scope>NUCLEOTIDE SEQUENCE [LARGE SCALE GENOMIC DNA]</scope>
    <source>
        <strain evidence="1 2">CGMCC 1.7054</strain>
    </source>
</reference>
<keyword evidence="1" id="KW-0808">Transferase</keyword>
<protein>
    <submittedName>
        <fullName evidence="1">Predicted glycosyl transferase</fullName>
    </submittedName>
</protein>
<dbReference type="EMBL" id="FPCG01000011">
    <property type="protein sequence ID" value="SFV24431.1"/>
    <property type="molecule type" value="Genomic_DNA"/>
</dbReference>
<dbReference type="AlphaFoldDB" id="A0A1I7MRA4"/>
<sequence length="362" mass="38929">MTRSAVTARRRVLYYAHQHGAGHVHHARTLMGADAFDVTVVTAHPRAVAMLPDGADVVPLPSDLVDGHRQPASSALHWTPVGPQIQQRFGTLLAASQRVQPDVVVVDVSVEAALFLRLAGYPVIHRRMHGDRTDAAHRLLYAEVDALVAYYGAGLEDPGWLEQYGQKTVNLGTPDVTGRLSERAGTAQRLDSAAVPRIAVVTGTGGGGVRLTDLARAAQQVPAAQWEVYGPVVEPQTVATPPNLALHGWTDSVAARLAEADLVVVSAGHNASVDAVRSGRPLVLAPEVRPFDEQLRFAQAAQAQAGVPWCAWADPEADWAGAVRTALADPAAADRLAHQLLTEPAEHRRRWEELVDRVARRR</sequence>
<evidence type="ECO:0000313" key="2">
    <source>
        <dbReference type="Proteomes" id="UP000198881"/>
    </source>
</evidence>
<dbReference type="OrthoDB" id="9809594at2"/>
<evidence type="ECO:0000313" key="1">
    <source>
        <dbReference type="EMBL" id="SFV24431.1"/>
    </source>
</evidence>
<proteinExistence type="predicted"/>
<gene>
    <name evidence="1" type="ORF">SAMN04487966_11126</name>
</gene>
<accession>A0A1I7MRA4</accession>
<organism evidence="1 2">
    <name type="scientific">Micrococcus terreus</name>
    <dbReference type="NCBI Taxonomy" id="574650"/>
    <lineage>
        <taxon>Bacteria</taxon>
        <taxon>Bacillati</taxon>
        <taxon>Actinomycetota</taxon>
        <taxon>Actinomycetes</taxon>
        <taxon>Micrococcales</taxon>
        <taxon>Micrococcaceae</taxon>
        <taxon>Micrococcus</taxon>
    </lineage>
</organism>
<dbReference type="GO" id="GO:0016740">
    <property type="term" value="F:transferase activity"/>
    <property type="evidence" value="ECO:0007669"/>
    <property type="project" value="UniProtKB-KW"/>
</dbReference>
<dbReference type="Proteomes" id="UP000198881">
    <property type="component" value="Unassembled WGS sequence"/>
</dbReference>
<dbReference type="STRING" id="574650.SAMN04487966_11126"/>
<dbReference type="RefSeq" id="WP_091698953.1">
    <property type="nucleotide sequence ID" value="NZ_FPCG01000011.1"/>
</dbReference>
<keyword evidence="2" id="KW-1185">Reference proteome</keyword>
<name>A0A1I7MRA4_9MICC</name>
<dbReference type="Gene3D" id="3.40.50.2000">
    <property type="entry name" value="Glycogen Phosphorylase B"/>
    <property type="match status" value="1"/>
</dbReference>